<dbReference type="Proteomes" id="UP000230179">
    <property type="component" value="Unassembled WGS sequence"/>
</dbReference>
<dbReference type="Pfam" id="PF13365">
    <property type="entry name" value="Trypsin_2"/>
    <property type="match status" value="1"/>
</dbReference>
<proteinExistence type="predicted"/>
<dbReference type="AlphaFoldDB" id="A0A2H0U8Z2"/>
<comment type="caution">
    <text evidence="1">The sequence shown here is derived from an EMBL/GenBank/DDBJ whole genome shotgun (WGS) entry which is preliminary data.</text>
</comment>
<reference evidence="2" key="1">
    <citation type="submission" date="2017-09" db="EMBL/GenBank/DDBJ databases">
        <title>Depth-based differentiation of microbial function through sediment-hosted aquifers and enrichment of novel symbionts in the deep terrestrial subsurface.</title>
        <authorList>
            <person name="Probst A.J."/>
            <person name="Ladd B."/>
            <person name="Jarett J.K."/>
            <person name="Geller-Mcgrath D.E."/>
            <person name="Sieber C.M.K."/>
            <person name="Emerson J.B."/>
            <person name="Anantharaman K."/>
            <person name="Thomas B.C."/>
            <person name="Malmstrom R."/>
            <person name="Stieglmeier M."/>
            <person name="Klingl A."/>
            <person name="Woyke T."/>
            <person name="Ryan C.M."/>
            <person name="Banfield J.F."/>
        </authorList>
    </citation>
    <scope>NUCLEOTIDE SEQUENCE [LARGE SCALE GENOMIC DNA]</scope>
</reference>
<dbReference type="PANTHER" id="PTHR43019">
    <property type="entry name" value="SERINE ENDOPROTEASE DEGS"/>
    <property type="match status" value="1"/>
</dbReference>
<dbReference type="SUPFAM" id="SSF50494">
    <property type="entry name" value="Trypsin-like serine proteases"/>
    <property type="match status" value="1"/>
</dbReference>
<organism evidence="1 2">
    <name type="scientific">Candidatus Kaiserbacteria bacterium CG10_big_fil_rev_8_21_14_0_10_56_12</name>
    <dbReference type="NCBI Taxonomy" id="1974611"/>
    <lineage>
        <taxon>Bacteria</taxon>
        <taxon>Candidatus Kaiseribacteriota</taxon>
    </lineage>
</organism>
<evidence type="ECO:0008006" key="3">
    <source>
        <dbReference type="Google" id="ProtNLM"/>
    </source>
</evidence>
<dbReference type="Gene3D" id="2.40.10.120">
    <property type="match status" value="1"/>
</dbReference>
<dbReference type="InterPro" id="IPR009003">
    <property type="entry name" value="Peptidase_S1_PA"/>
</dbReference>
<protein>
    <recommendedName>
        <fullName evidence="3">Serine protease</fullName>
    </recommendedName>
</protein>
<dbReference type="EMBL" id="PFBL01000026">
    <property type="protein sequence ID" value="PIR82878.1"/>
    <property type="molecule type" value="Genomic_DNA"/>
</dbReference>
<evidence type="ECO:0000313" key="2">
    <source>
        <dbReference type="Proteomes" id="UP000230179"/>
    </source>
</evidence>
<evidence type="ECO:0000313" key="1">
    <source>
        <dbReference type="EMBL" id="PIR82878.1"/>
    </source>
</evidence>
<sequence>MKMSRYAPYLGVVAALAVFVLFVSHVPSTRVYESAPPLVLAPVGSSTLAVVTQTVATTAVAQPLAPIKPDPFVGAASILREALVNIICFAPSTSGTHSVSGSGVIVSPTGIIITNAHIAQYYLLANDGVTCDVRTGSPATSTYKAMLAYLPPAWIEDNASLITQHMPRGTGERDFALLAISNPPQGLAYVSLATKEPRRDQEVSIASYAAQNLSPDQVRSGFYPTVVLSTIKDVLTFKANTPDVLEFVGSLAAQEGSSGGGVVDSHARLLGIISTSKVFGDVADRTLRAISTSYIRREYERETGQHFESALATPGSTLVELFAPRVAPLRTILEDAIRHQ</sequence>
<dbReference type="PANTHER" id="PTHR43019:SF23">
    <property type="entry name" value="PROTEASE DO-LIKE 5, CHLOROPLASTIC"/>
    <property type="match status" value="1"/>
</dbReference>
<accession>A0A2H0U8Z2</accession>
<name>A0A2H0U8Z2_9BACT</name>
<gene>
    <name evidence="1" type="ORF">COU19_03440</name>
</gene>